<evidence type="ECO:0000313" key="3">
    <source>
        <dbReference type="Ensembl" id="ENSOGAP00000021344.1"/>
    </source>
</evidence>
<dbReference type="HOGENOM" id="CLU_084528_2_0_1"/>
<dbReference type="PROSITE" id="PS50908">
    <property type="entry name" value="RWD"/>
    <property type="match status" value="1"/>
</dbReference>
<dbReference type="Gene3D" id="3.10.110.10">
    <property type="entry name" value="Ubiquitin Conjugating Enzyme"/>
    <property type="match status" value="1"/>
</dbReference>
<evidence type="ECO:0000313" key="4">
    <source>
        <dbReference type="Proteomes" id="UP000005225"/>
    </source>
</evidence>
<name>H0XZ01_OTOGA</name>
<dbReference type="InParanoid" id="H0XZ01"/>
<dbReference type="EMBL" id="AAQR03045885">
    <property type="status" value="NOT_ANNOTATED_CDS"/>
    <property type="molecule type" value="Genomic_DNA"/>
</dbReference>
<proteinExistence type="predicted"/>
<dbReference type="PANTHER" id="PTHR12292">
    <property type="entry name" value="RWD DOMAIN-CONTAINING PROTEIN"/>
    <property type="match status" value="1"/>
</dbReference>
<reference evidence="3" key="3">
    <citation type="submission" date="2025-09" db="UniProtKB">
        <authorList>
            <consortium name="Ensembl"/>
        </authorList>
    </citation>
    <scope>IDENTIFICATION</scope>
</reference>
<feature type="compositionally biased region" description="Acidic residues" evidence="1">
    <location>
        <begin position="199"/>
        <end position="212"/>
    </location>
</feature>
<dbReference type="GeneTree" id="ENSGT00390000009168"/>
<dbReference type="STRING" id="30611.ENSOGAP00000021344"/>
<reference evidence="4" key="1">
    <citation type="submission" date="2011-03" db="EMBL/GenBank/DDBJ databases">
        <title>Version 3 of the genome sequence of Otolemur garnettii (Bushbaby).</title>
        <authorList>
            <consortium name="The Broad Institute Genome Sequencing Platform"/>
            <person name="Di Palma F."/>
            <person name="Johnson J."/>
            <person name="Lander E.S."/>
            <person name="Lindblad-Toh K."/>
            <person name="Jaffe D.B."/>
            <person name="Gnerre S."/>
            <person name="MacCallum I."/>
            <person name="Przybylski D."/>
            <person name="Ribeiro F.J."/>
            <person name="Burton J.N."/>
            <person name="Walker B.J."/>
            <person name="Sharpe T."/>
            <person name="Hall G."/>
        </authorList>
    </citation>
    <scope>NUCLEOTIDE SEQUENCE [LARGE SCALE GENOMIC DNA]</scope>
</reference>
<dbReference type="SUPFAM" id="SSF54495">
    <property type="entry name" value="UBC-like"/>
    <property type="match status" value="1"/>
</dbReference>
<feature type="region of interest" description="Disordered" evidence="1">
    <location>
        <begin position="194"/>
        <end position="225"/>
    </location>
</feature>
<dbReference type="Proteomes" id="UP000005225">
    <property type="component" value="Unassembled WGS sequence"/>
</dbReference>
<keyword evidence="4" id="KW-1185">Reference proteome</keyword>
<protein>
    <recommendedName>
        <fullName evidence="2">RWD domain-containing protein</fullName>
    </recommendedName>
</protein>
<dbReference type="InterPro" id="IPR006575">
    <property type="entry name" value="RWD_dom"/>
</dbReference>
<dbReference type="eggNOG" id="KOG4018">
    <property type="taxonomic scope" value="Eukaryota"/>
</dbReference>
<evidence type="ECO:0000256" key="1">
    <source>
        <dbReference type="SAM" id="MobiDB-lite"/>
    </source>
</evidence>
<feature type="domain" description="RWD" evidence="2">
    <location>
        <begin position="10"/>
        <end position="111"/>
    </location>
</feature>
<dbReference type="Pfam" id="PF05773">
    <property type="entry name" value="RWD"/>
    <property type="match status" value="1"/>
</dbReference>
<sequence length="225" mass="25751">MTDYSKEQRNELEALESIYPYSTVLAEKPPTFTITGTSAGENDDTVQIILKFTYSEKDPDEASLYEIFSQEYLKDNDISDIVKLSITAEENLGVAMIFRDRCARKKKLEREEEKKQNEKETEDAEKQLCHGMPVTTETFLNWKELLEIKKKCMKQEQVGKNKLVGKQLFETDHNLNTSDIQFLEDASSNVKVGESLVQDMDDLELEEDEDDPNCNPADLGSDQVT</sequence>
<accession>H0XZ01</accession>
<organism evidence="3 4">
    <name type="scientific">Otolemur garnettii</name>
    <name type="common">Small-eared galago</name>
    <name type="synonym">Garnett's greater bushbaby</name>
    <dbReference type="NCBI Taxonomy" id="30611"/>
    <lineage>
        <taxon>Eukaryota</taxon>
        <taxon>Metazoa</taxon>
        <taxon>Chordata</taxon>
        <taxon>Craniata</taxon>
        <taxon>Vertebrata</taxon>
        <taxon>Euteleostomi</taxon>
        <taxon>Mammalia</taxon>
        <taxon>Eutheria</taxon>
        <taxon>Euarchontoglires</taxon>
        <taxon>Primates</taxon>
        <taxon>Strepsirrhini</taxon>
        <taxon>Lorisiformes</taxon>
        <taxon>Galagidae</taxon>
        <taxon>Otolemur</taxon>
    </lineage>
</organism>
<evidence type="ECO:0000259" key="2">
    <source>
        <dbReference type="PROSITE" id="PS50908"/>
    </source>
</evidence>
<dbReference type="InterPro" id="IPR016135">
    <property type="entry name" value="UBQ-conjugating_enzyme/RWD"/>
</dbReference>
<dbReference type="AlphaFoldDB" id="H0XZ01"/>
<dbReference type="Ensembl" id="ENSOGAT00000032746.1">
    <property type="protein sequence ID" value="ENSOGAP00000021344.1"/>
    <property type="gene ID" value="ENSOGAG00000027786.1"/>
</dbReference>
<dbReference type="InterPro" id="IPR040213">
    <property type="entry name" value="GIR2-like"/>
</dbReference>
<reference evidence="3" key="2">
    <citation type="submission" date="2025-08" db="UniProtKB">
        <authorList>
            <consortium name="Ensembl"/>
        </authorList>
    </citation>
    <scope>IDENTIFICATION</scope>
</reference>